<dbReference type="NCBIfam" id="TIGR01909">
    <property type="entry name" value="C_GCAxxG_C_C"/>
    <property type="match status" value="1"/>
</dbReference>
<keyword evidence="1" id="KW-0472">Membrane</keyword>
<dbReference type="Pfam" id="PF09719">
    <property type="entry name" value="C_GCAxxG_C_C"/>
    <property type="match status" value="1"/>
</dbReference>
<evidence type="ECO:0000256" key="1">
    <source>
        <dbReference type="SAM" id="Phobius"/>
    </source>
</evidence>
<keyword evidence="1" id="KW-0812">Transmembrane</keyword>
<evidence type="ECO:0000313" key="2">
    <source>
        <dbReference type="EMBL" id="AMO54936.1"/>
    </source>
</evidence>
<dbReference type="Proteomes" id="UP000071065">
    <property type="component" value="Chromosome"/>
</dbReference>
<dbReference type="KEGG" id="emp:EZMO1_0699"/>
<sequence length="220" mass="24073">MPLPKKSKPASSLSKREQAIEDRRLERLRVYDEVSESARSKAETLYKKGQFLCSEAVFTTVNDHLGQPADPRMVKMASGFPVGIGMSGCLCGAVAGGVMALGLEHGREKKGQKMSDDMFPLSSELHDRFQKRNGSTCCRKLIKHVEFGSREHIKQCIRLTGEVAADVVDMIEHGITEPTDRAQPDCGDCPNDHPVSIKPPKKATLGSLAARLKGSILSRI</sequence>
<dbReference type="InterPro" id="IPR036280">
    <property type="entry name" value="Multihaem_cyt_sf"/>
</dbReference>
<protein>
    <submittedName>
        <fullName evidence="2">C_GCAxxG_C_C family protein</fullName>
    </submittedName>
</protein>
<gene>
    <name evidence="2" type="ORF">EZMO1_0699</name>
</gene>
<dbReference type="InterPro" id="IPR010181">
    <property type="entry name" value="CGCAxxGCC_motif"/>
</dbReference>
<evidence type="ECO:0000313" key="3">
    <source>
        <dbReference type="Proteomes" id="UP000071065"/>
    </source>
</evidence>
<name>A0A142B860_9GAMM</name>
<dbReference type="STRING" id="570277.EZMO1_0699"/>
<reference evidence="2 3" key="1">
    <citation type="journal article" date="2016" name="Front. Microbiol.">
        <title>Genomic Insight into the Host-Endosymbiont Relationship of Endozoicomonas montiporae CL-33(T) with its Coral Host.</title>
        <authorList>
            <person name="Ding J.-Y."/>
            <person name="Shiu J.-H."/>
            <person name="Chen W.-M."/>
            <person name="Chiang Y.-R."/>
            <person name="Tang S.-L."/>
        </authorList>
    </citation>
    <scope>NUCLEOTIDE SEQUENCE [LARGE SCALE GENOMIC DNA]</scope>
    <source>
        <strain evidence="2 3">CL-33</strain>
    </source>
</reference>
<feature type="transmembrane region" description="Helical" evidence="1">
    <location>
        <begin position="80"/>
        <end position="103"/>
    </location>
</feature>
<keyword evidence="1" id="KW-1133">Transmembrane helix</keyword>
<dbReference type="OrthoDB" id="3192408at2"/>
<dbReference type="PATRIC" id="fig|570277.3.peg.749"/>
<dbReference type="RefSeq" id="WP_082212379.1">
    <property type="nucleotide sequence ID" value="NZ_CP013251.1"/>
</dbReference>
<accession>A0A142B860</accession>
<dbReference type="SUPFAM" id="SSF48695">
    <property type="entry name" value="Multiheme cytochromes"/>
    <property type="match status" value="1"/>
</dbReference>
<dbReference type="EMBL" id="CP013251">
    <property type="protein sequence ID" value="AMO54936.1"/>
    <property type="molecule type" value="Genomic_DNA"/>
</dbReference>
<dbReference type="AlphaFoldDB" id="A0A142B860"/>
<organism evidence="2 3">
    <name type="scientific">Endozoicomonas montiporae CL-33</name>
    <dbReference type="NCBI Taxonomy" id="570277"/>
    <lineage>
        <taxon>Bacteria</taxon>
        <taxon>Pseudomonadati</taxon>
        <taxon>Pseudomonadota</taxon>
        <taxon>Gammaproteobacteria</taxon>
        <taxon>Oceanospirillales</taxon>
        <taxon>Endozoicomonadaceae</taxon>
        <taxon>Endozoicomonas</taxon>
    </lineage>
</organism>
<proteinExistence type="predicted"/>